<sequence length="84" mass="9292">MLVRLGSAAEDESTREARAGGSHVASECRLQQRRLACRRRGRRPSSLMTRLGDYLRVALSTFPTTLGVAVTRLLERLNQEHAAG</sequence>
<organism evidence="2 3">
    <name type="scientific">Thiomonas arsenitoxydans (strain DSM 22701 / CIP 110005 / 3As)</name>
    <dbReference type="NCBI Taxonomy" id="426114"/>
    <lineage>
        <taxon>Bacteria</taxon>
        <taxon>Pseudomonadati</taxon>
        <taxon>Pseudomonadota</taxon>
        <taxon>Betaproteobacteria</taxon>
        <taxon>Burkholderiales</taxon>
        <taxon>Thiomonas</taxon>
    </lineage>
</organism>
<protein>
    <submittedName>
        <fullName evidence="2">Uncharacterized protein</fullName>
    </submittedName>
</protein>
<evidence type="ECO:0000256" key="1">
    <source>
        <dbReference type="SAM" id="MobiDB-lite"/>
    </source>
</evidence>
<reference evidence="2 3" key="1">
    <citation type="submission" date="2015-03" db="EMBL/GenBank/DDBJ databases">
        <authorList>
            <person name="Regsiter A."/>
            <person name="william w."/>
        </authorList>
    </citation>
    <scope>NUCLEOTIDE SEQUENCE [LARGE SCALE GENOMIC DNA]</scope>
    <source>
        <strain evidence="2 3">CB1</strain>
    </source>
</reference>
<keyword evidence="3" id="KW-1185">Reference proteome</keyword>
<gene>
    <name evidence="2" type="ORF">THICB1_100368</name>
</gene>
<evidence type="ECO:0000313" key="2">
    <source>
        <dbReference type="EMBL" id="CQR26936.1"/>
    </source>
</evidence>
<dbReference type="Proteomes" id="UP000078599">
    <property type="component" value="Unassembled WGS sequence"/>
</dbReference>
<name>A0ABM9T132_THIA3</name>
<evidence type="ECO:0000313" key="3">
    <source>
        <dbReference type="Proteomes" id="UP000078599"/>
    </source>
</evidence>
<feature type="region of interest" description="Disordered" evidence="1">
    <location>
        <begin position="1"/>
        <end position="24"/>
    </location>
</feature>
<dbReference type="EMBL" id="CTRI01000002">
    <property type="protein sequence ID" value="CQR26936.1"/>
    <property type="molecule type" value="Genomic_DNA"/>
</dbReference>
<proteinExistence type="predicted"/>
<comment type="caution">
    <text evidence="2">The sequence shown here is derived from an EMBL/GenBank/DDBJ whole genome shotgun (WGS) entry which is preliminary data.</text>
</comment>
<accession>A0ABM9T132</accession>